<protein>
    <submittedName>
        <fullName evidence="1">Uncharacterized protein</fullName>
    </submittedName>
</protein>
<dbReference type="Proteomes" id="UP001186974">
    <property type="component" value="Unassembled WGS sequence"/>
</dbReference>
<gene>
    <name evidence="1" type="ORF">LTS18_009707</name>
</gene>
<evidence type="ECO:0000313" key="2">
    <source>
        <dbReference type="Proteomes" id="UP001186974"/>
    </source>
</evidence>
<evidence type="ECO:0000313" key="1">
    <source>
        <dbReference type="EMBL" id="KAK3065123.1"/>
    </source>
</evidence>
<dbReference type="EMBL" id="JAWDJW010006360">
    <property type="protein sequence ID" value="KAK3065123.1"/>
    <property type="molecule type" value="Genomic_DNA"/>
</dbReference>
<organism evidence="1 2">
    <name type="scientific">Coniosporium uncinatum</name>
    <dbReference type="NCBI Taxonomy" id="93489"/>
    <lineage>
        <taxon>Eukaryota</taxon>
        <taxon>Fungi</taxon>
        <taxon>Dikarya</taxon>
        <taxon>Ascomycota</taxon>
        <taxon>Pezizomycotina</taxon>
        <taxon>Dothideomycetes</taxon>
        <taxon>Dothideomycetes incertae sedis</taxon>
        <taxon>Coniosporium</taxon>
    </lineage>
</organism>
<keyword evidence="2" id="KW-1185">Reference proteome</keyword>
<accession>A0ACC3DCF6</accession>
<name>A0ACC3DCF6_9PEZI</name>
<proteinExistence type="predicted"/>
<comment type="caution">
    <text evidence="1">The sequence shown here is derived from an EMBL/GenBank/DDBJ whole genome shotgun (WGS) entry which is preliminary data.</text>
</comment>
<reference evidence="1" key="1">
    <citation type="submission" date="2024-09" db="EMBL/GenBank/DDBJ databases">
        <title>Black Yeasts Isolated from many extreme environments.</title>
        <authorList>
            <person name="Coleine C."/>
            <person name="Stajich J.E."/>
            <person name="Selbmann L."/>
        </authorList>
    </citation>
    <scope>NUCLEOTIDE SEQUENCE</scope>
    <source>
        <strain evidence="1">CCFEE 5737</strain>
    </source>
</reference>
<sequence length="178" mass="18721">MLVQSSAEMSVSAFVVSENELLDYNQMFEKKQQRSHLDHVATHVTSFAADEDELPTGYFRSSFFLGSMTGIGLGLMAGVAGFGYAASILSLINADIGPDPNVLWVALSYTLTVAVSLTIIGRLSDIFGRRWIFIGGAVLGVVGSIVCATAQSINALIGGTAIIGMAASYPASLLLCYG</sequence>